<feature type="domain" description="LXG" evidence="2">
    <location>
        <begin position="4"/>
        <end position="247"/>
    </location>
</feature>
<evidence type="ECO:0000313" key="4">
    <source>
        <dbReference type="Proteomes" id="UP000004080"/>
    </source>
</evidence>
<dbReference type="InterPro" id="IPR006829">
    <property type="entry name" value="LXG_dom"/>
</dbReference>
<evidence type="ECO:0000256" key="1">
    <source>
        <dbReference type="ARBA" id="ARBA00034117"/>
    </source>
</evidence>
<dbReference type="Pfam" id="PF04740">
    <property type="entry name" value="LXG"/>
    <property type="match status" value="1"/>
</dbReference>
<dbReference type="PROSITE" id="PS51756">
    <property type="entry name" value="LXG"/>
    <property type="match status" value="1"/>
</dbReference>
<evidence type="ECO:0000259" key="2">
    <source>
        <dbReference type="PROSITE" id="PS51756"/>
    </source>
</evidence>
<sequence length="320" mass="35962">MGDEMKVADVGAIQHGIGYTNKESQKINEQLVGLGQSIQGLVALQDALQGQAGGSIRDFFYSVHLFFLTNLTKLINDYLEALKKVGDSLHKYEAQEKGYINEQYLTKELIPALKDVDSWIESVTKGVNGSISNIDHIMPVSRLDSSNIQQKISDADKYVDTTIEDLYTFDDTSYSSLNGIDETLAQLTKSLKELASTYNKNNPIQDITKKNMLTTFNKSHLVDLKSFTKLKEDWIRTTQEKPIKQVTINDEDYYIFRDGSVAKYVPDGVGDSGHFELIKQLPEEDSWIKQTMTYAGHYAYGFLVSVGESFGYNPDTADQN</sequence>
<dbReference type="STRING" id="1196324.A374_18960"/>
<reference evidence="3 4" key="1">
    <citation type="journal article" date="2012" name="J. Bacteriol.">
        <title>Genome of Bacillus macauensis ZFHKF-1, a Long-Chain-Forming Bacterium.</title>
        <authorList>
            <person name="Cai L."/>
            <person name="Zhang T."/>
        </authorList>
    </citation>
    <scope>NUCLEOTIDE SEQUENCE [LARGE SCALE GENOMIC DNA]</scope>
    <source>
        <strain evidence="3 4">ZFHKF-1</strain>
    </source>
</reference>
<comment type="caution">
    <text evidence="3">The sequence shown here is derived from an EMBL/GenBank/DDBJ whole genome shotgun (WGS) entry which is preliminary data.</text>
</comment>
<dbReference type="RefSeq" id="WP_007203856.1">
    <property type="nucleotide sequence ID" value="NZ_AKKV01000050.1"/>
</dbReference>
<dbReference type="OrthoDB" id="3261089at2"/>
<dbReference type="EMBL" id="AKKV01000050">
    <property type="protein sequence ID" value="EIT83746.1"/>
    <property type="molecule type" value="Genomic_DNA"/>
</dbReference>
<dbReference type="Proteomes" id="UP000004080">
    <property type="component" value="Unassembled WGS sequence"/>
</dbReference>
<gene>
    <name evidence="3" type="ORF">A374_18960</name>
</gene>
<keyword evidence="4" id="KW-1185">Reference proteome</keyword>
<evidence type="ECO:0000313" key="3">
    <source>
        <dbReference type="EMBL" id="EIT83746.1"/>
    </source>
</evidence>
<proteinExistence type="inferred from homology"/>
<name>I8IW79_9BACL</name>
<dbReference type="eggNOG" id="COG5444">
    <property type="taxonomic scope" value="Bacteria"/>
</dbReference>
<accession>I8IW79</accession>
<organism evidence="3 4">
    <name type="scientific">Fictibacillus macauensis ZFHKF-1</name>
    <dbReference type="NCBI Taxonomy" id="1196324"/>
    <lineage>
        <taxon>Bacteria</taxon>
        <taxon>Bacillati</taxon>
        <taxon>Bacillota</taxon>
        <taxon>Bacilli</taxon>
        <taxon>Bacillales</taxon>
        <taxon>Fictibacillaceae</taxon>
        <taxon>Fictibacillus</taxon>
    </lineage>
</organism>
<feature type="non-terminal residue" evidence="3">
    <location>
        <position position="320"/>
    </location>
</feature>
<protein>
    <recommendedName>
        <fullName evidence="2">LXG domain-containing protein</fullName>
    </recommendedName>
</protein>
<dbReference type="AlphaFoldDB" id="I8IW79"/>
<comment type="similarity">
    <text evidence="1">In the N-terminal section; belongs to the LXG family.</text>
</comment>